<protein>
    <submittedName>
        <fullName evidence="2">Uncharacterized protein</fullName>
    </submittedName>
</protein>
<evidence type="ECO:0000313" key="2">
    <source>
        <dbReference type="EMBL" id="NBI29272.1"/>
    </source>
</evidence>
<keyword evidence="3" id="KW-1185">Reference proteome</keyword>
<feature type="chain" id="PRO_5038973314" evidence="1">
    <location>
        <begin position="19"/>
        <end position="200"/>
    </location>
</feature>
<dbReference type="AlphaFoldDB" id="A0A6N9Q3A2"/>
<evidence type="ECO:0000256" key="1">
    <source>
        <dbReference type="SAM" id="SignalP"/>
    </source>
</evidence>
<organism evidence="2 3">
    <name type="scientific">Chengkuizengella marina</name>
    <dbReference type="NCBI Taxonomy" id="2507566"/>
    <lineage>
        <taxon>Bacteria</taxon>
        <taxon>Bacillati</taxon>
        <taxon>Bacillota</taxon>
        <taxon>Bacilli</taxon>
        <taxon>Bacillales</taxon>
        <taxon>Paenibacillaceae</taxon>
        <taxon>Chengkuizengella</taxon>
    </lineage>
</organism>
<evidence type="ECO:0000313" key="3">
    <source>
        <dbReference type="Proteomes" id="UP000448943"/>
    </source>
</evidence>
<keyword evidence="1" id="KW-0732">Signal</keyword>
<reference evidence="2 3" key="1">
    <citation type="submission" date="2019-01" db="EMBL/GenBank/DDBJ databases">
        <title>Chengkuizengella sp. nov., isolated from deep-sea sediment of East Pacific Ocean.</title>
        <authorList>
            <person name="Yang J."/>
            <person name="Lai Q."/>
            <person name="Shao Z."/>
        </authorList>
    </citation>
    <scope>NUCLEOTIDE SEQUENCE [LARGE SCALE GENOMIC DNA]</scope>
    <source>
        <strain evidence="2 3">YPA3-1-1</strain>
    </source>
</reference>
<gene>
    <name evidence="2" type="ORF">ERL59_09905</name>
</gene>
<comment type="caution">
    <text evidence="2">The sequence shown here is derived from an EMBL/GenBank/DDBJ whole genome shotgun (WGS) entry which is preliminary data.</text>
</comment>
<feature type="signal peptide" evidence="1">
    <location>
        <begin position="1"/>
        <end position="18"/>
    </location>
</feature>
<dbReference type="RefSeq" id="WP_160646069.1">
    <property type="nucleotide sequence ID" value="NZ_SIJB01000023.1"/>
</dbReference>
<dbReference type="PROSITE" id="PS51257">
    <property type="entry name" value="PROKAR_LIPOPROTEIN"/>
    <property type="match status" value="1"/>
</dbReference>
<dbReference type="OrthoDB" id="1796373at2"/>
<accession>A0A6N9Q3A2</accession>
<dbReference type="EMBL" id="SIJB01000023">
    <property type="protein sequence ID" value="NBI29272.1"/>
    <property type="molecule type" value="Genomic_DNA"/>
</dbReference>
<sequence length="200" mass="22350">MRKILFVLLLIPTLILSACYSSNEASINDLPVTKLTGSFSIDVNDLTQIVGDADYVFVAEVTDEVETLYKHPVTIETENGPKEVSDPYTKYAIQVVDNIKGKLKNNKKFDILKAGGISQDKESIVLYENDELLQVGKYYILAAYAQPDGSLLVSGPNSSSALTEMGKSKIVSSKEYKEYKEAFKNEMKSERKRFKSSHEM</sequence>
<dbReference type="Proteomes" id="UP000448943">
    <property type="component" value="Unassembled WGS sequence"/>
</dbReference>
<proteinExistence type="predicted"/>
<name>A0A6N9Q3A2_9BACL</name>